<evidence type="ECO:0000313" key="1">
    <source>
        <dbReference type="EMBL" id="EEN59536.1"/>
    </source>
</evidence>
<accession>C3YK79</accession>
<gene>
    <name evidence="1" type="ORF">BRAFLDRAFT_79060</name>
</gene>
<name>C3YK79_BRAFL</name>
<proteinExistence type="predicted"/>
<organism>
    <name type="scientific">Branchiostoma floridae</name>
    <name type="common">Florida lancelet</name>
    <name type="synonym">Amphioxus</name>
    <dbReference type="NCBI Taxonomy" id="7739"/>
    <lineage>
        <taxon>Eukaryota</taxon>
        <taxon>Metazoa</taxon>
        <taxon>Chordata</taxon>
        <taxon>Cephalochordata</taxon>
        <taxon>Leptocardii</taxon>
        <taxon>Amphioxiformes</taxon>
        <taxon>Branchiostomatidae</taxon>
        <taxon>Branchiostoma</taxon>
    </lineage>
</organism>
<dbReference type="InParanoid" id="C3YK79"/>
<dbReference type="EMBL" id="GG666520">
    <property type="protein sequence ID" value="EEN59536.1"/>
    <property type="molecule type" value="Genomic_DNA"/>
</dbReference>
<sequence length="107" mass="12079">MPKRYNQMSARIKSIFKQYKYAMTNVVRRHRVYRALGGLLTFEEVKAVSKEAEAPKVPTAIDGTGNSYPGRGECKLMPLLAYRYILLVPAGHLDIVREAYESGDNQA</sequence>
<reference evidence="1" key="1">
    <citation type="journal article" date="2008" name="Nature">
        <title>The amphioxus genome and the evolution of the chordate karyotype.</title>
        <authorList>
            <consortium name="US DOE Joint Genome Institute (JGI-PGF)"/>
            <person name="Putnam N.H."/>
            <person name="Butts T."/>
            <person name="Ferrier D.E.K."/>
            <person name="Furlong R.F."/>
            <person name="Hellsten U."/>
            <person name="Kawashima T."/>
            <person name="Robinson-Rechavi M."/>
            <person name="Shoguchi E."/>
            <person name="Terry A."/>
            <person name="Yu J.-K."/>
            <person name="Benito-Gutierrez E.L."/>
            <person name="Dubchak I."/>
            <person name="Garcia-Fernandez J."/>
            <person name="Gibson-Brown J.J."/>
            <person name="Grigoriev I.V."/>
            <person name="Horton A.C."/>
            <person name="de Jong P.J."/>
            <person name="Jurka J."/>
            <person name="Kapitonov V.V."/>
            <person name="Kohara Y."/>
            <person name="Kuroki Y."/>
            <person name="Lindquist E."/>
            <person name="Lucas S."/>
            <person name="Osoegawa K."/>
            <person name="Pennacchio L.A."/>
            <person name="Salamov A.A."/>
            <person name="Satou Y."/>
            <person name="Sauka-Spengler T."/>
            <person name="Schmutz J."/>
            <person name="Shin-I T."/>
            <person name="Toyoda A."/>
            <person name="Bronner-Fraser M."/>
            <person name="Fujiyama A."/>
            <person name="Holland L.Z."/>
            <person name="Holland P.W.H."/>
            <person name="Satoh N."/>
            <person name="Rokhsar D.S."/>
        </authorList>
    </citation>
    <scope>NUCLEOTIDE SEQUENCE [LARGE SCALE GENOMIC DNA]</scope>
    <source>
        <strain evidence="1">S238N-H82</strain>
        <tissue evidence="1">Testes</tissue>
    </source>
</reference>
<protein>
    <submittedName>
        <fullName evidence="1">Uncharacterized protein</fullName>
    </submittedName>
</protein>
<dbReference type="AlphaFoldDB" id="C3YK79"/>